<dbReference type="InterPro" id="IPR040079">
    <property type="entry name" value="Glutathione_S-Trfase"/>
</dbReference>
<feature type="domain" description="GST C-terminal" evidence="2">
    <location>
        <begin position="91"/>
        <end position="225"/>
    </location>
</feature>
<sequence>MSEEPWKLYYYDKQLLQGGPGRAGFVRLMFEEAGVPYIEENERIYQLFRGGEWKGYPTFAPPLIQRDDFSLSQTGIICKYLGKKYGLYPTNEVDEWHAEQVNATIHDYIGEGRLAFHGKNWTASYFAQVEETKPYIEFFTKERLPNFLRHFENVLKANNGGHGFLFGNNVTYVDLGLLHVLRATEAQFPEAWAAQSLPLLKAFKQRMEERPRIAAYINSDRYLPFSGNSMM</sequence>
<dbReference type="InterPro" id="IPR050213">
    <property type="entry name" value="GST_superfamily"/>
</dbReference>
<protein>
    <recommendedName>
        <fullName evidence="5">Glutathione transferase</fullName>
    </recommendedName>
</protein>
<dbReference type="Gene3D" id="1.20.1050.10">
    <property type="match status" value="1"/>
</dbReference>
<proteinExistence type="predicted"/>
<evidence type="ECO:0000259" key="1">
    <source>
        <dbReference type="PROSITE" id="PS50404"/>
    </source>
</evidence>
<evidence type="ECO:0000313" key="3">
    <source>
        <dbReference type="EMBL" id="PVD30114.1"/>
    </source>
</evidence>
<organism evidence="3 4">
    <name type="scientific">Pomacea canaliculata</name>
    <name type="common">Golden apple snail</name>
    <dbReference type="NCBI Taxonomy" id="400727"/>
    <lineage>
        <taxon>Eukaryota</taxon>
        <taxon>Metazoa</taxon>
        <taxon>Spiralia</taxon>
        <taxon>Lophotrochozoa</taxon>
        <taxon>Mollusca</taxon>
        <taxon>Gastropoda</taxon>
        <taxon>Caenogastropoda</taxon>
        <taxon>Architaenioglossa</taxon>
        <taxon>Ampullarioidea</taxon>
        <taxon>Ampullariidae</taxon>
        <taxon>Pomacea</taxon>
    </lineage>
</organism>
<dbReference type="Pfam" id="PF14497">
    <property type="entry name" value="GST_C_3"/>
    <property type="match status" value="1"/>
</dbReference>
<dbReference type="Gene3D" id="3.40.30.10">
    <property type="entry name" value="Glutaredoxin"/>
    <property type="match status" value="1"/>
</dbReference>
<evidence type="ECO:0008006" key="5">
    <source>
        <dbReference type="Google" id="ProtNLM"/>
    </source>
</evidence>
<dbReference type="OrthoDB" id="4951845at2759"/>
<dbReference type="InterPro" id="IPR036282">
    <property type="entry name" value="Glutathione-S-Trfase_C_sf"/>
</dbReference>
<dbReference type="GO" id="GO:0006749">
    <property type="term" value="P:glutathione metabolic process"/>
    <property type="evidence" value="ECO:0007669"/>
    <property type="project" value="TreeGrafter"/>
</dbReference>
<dbReference type="PROSITE" id="PS50404">
    <property type="entry name" value="GST_NTER"/>
    <property type="match status" value="1"/>
</dbReference>
<dbReference type="InterPro" id="IPR036249">
    <property type="entry name" value="Thioredoxin-like_sf"/>
</dbReference>
<dbReference type="InterPro" id="IPR004045">
    <property type="entry name" value="Glutathione_S-Trfase_N"/>
</dbReference>
<dbReference type="PANTHER" id="PTHR11571:SF263">
    <property type="entry name" value="GLUTATHIONE S-TRANSFERASE"/>
    <property type="match status" value="1"/>
</dbReference>
<name>A0A2T7P9M0_POMCA</name>
<dbReference type="InterPro" id="IPR010987">
    <property type="entry name" value="Glutathione-S-Trfase_C-like"/>
</dbReference>
<reference evidence="3 4" key="1">
    <citation type="submission" date="2018-04" db="EMBL/GenBank/DDBJ databases">
        <title>The genome of golden apple snail Pomacea canaliculata provides insight into stress tolerance and invasive adaptation.</title>
        <authorList>
            <person name="Liu C."/>
            <person name="Liu B."/>
            <person name="Ren Y."/>
            <person name="Zhang Y."/>
            <person name="Wang H."/>
            <person name="Li S."/>
            <person name="Jiang F."/>
            <person name="Yin L."/>
            <person name="Zhang G."/>
            <person name="Qian W."/>
            <person name="Fan W."/>
        </authorList>
    </citation>
    <scope>NUCLEOTIDE SEQUENCE [LARGE SCALE GENOMIC DNA]</scope>
    <source>
        <strain evidence="3">SZHN2017</strain>
        <tissue evidence="3">Muscle</tissue>
    </source>
</reference>
<dbReference type="PROSITE" id="PS50405">
    <property type="entry name" value="GST_CTER"/>
    <property type="match status" value="1"/>
</dbReference>
<evidence type="ECO:0000259" key="2">
    <source>
        <dbReference type="PROSITE" id="PS50405"/>
    </source>
</evidence>
<comment type="caution">
    <text evidence="3">The sequence shown here is derived from an EMBL/GenBank/DDBJ whole genome shotgun (WGS) entry which is preliminary data.</text>
</comment>
<dbReference type="AlphaFoldDB" id="A0A2T7P9M0"/>
<dbReference type="Proteomes" id="UP000245119">
    <property type="component" value="Linkage Group LG5"/>
</dbReference>
<dbReference type="GO" id="GO:0004364">
    <property type="term" value="F:glutathione transferase activity"/>
    <property type="evidence" value="ECO:0007669"/>
    <property type="project" value="TreeGrafter"/>
</dbReference>
<keyword evidence="4" id="KW-1185">Reference proteome</keyword>
<dbReference type="InterPro" id="IPR004046">
    <property type="entry name" value="GST_C"/>
</dbReference>
<dbReference type="PANTHER" id="PTHR11571">
    <property type="entry name" value="GLUTATHIONE S-TRANSFERASE"/>
    <property type="match status" value="1"/>
</dbReference>
<dbReference type="OMA" id="LWVHQLQ"/>
<dbReference type="SFLD" id="SFLDS00019">
    <property type="entry name" value="Glutathione_Transferase_(cytos"/>
    <property type="match status" value="1"/>
</dbReference>
<accession>A0A2T7P9M0</accession>
<feature type="domain" description="GST N-terminal" evidence="1">
    <location>
        <begin position="4"/>
        <end position="89"/>
    </location>
</feature>
<dbReference type="STRING" id="400727.A0A2T7P9M0"/>
<gene>
    <name evidence="3" type="ORF">C0Q70_09376</name>
</gene>
<evidence type="ECO:0000313" key="4">
    <source>
        <dbReference type="Proteomes" id="UP000245119"/>
    </source>
</evidence>
<dbReference type="SUPFAM" id="SSF47616">
    <property type="entry name" value="GST C-terminal domain-like"/>
    <property type="match status" value="1"/>
</dbReference>
<dbReference type="SUPFAM" id="SSF52833">
    <property type="entry name" value="Thioredoxin-like"/>
    <property type="match status" value="1"/>
</dbReference>
<dbReference type="CDD" id="cd03192">
    <property type="entry name" value="GST_C_Sigma_like"/>
    <property type="match status" value="1"/>
</dbReference>
<dbReference type="EMBL" id="PZQS01000005">
    <property type="protein sequence ID" value="PVD30114.1"/>
    <property type="molecule type" value="Genomic_DNA"/>
</dbReference>